<evidence type="ECO:0000313" key="1">
    <source>
        <dbReference type="EMBL" id="ETV73965.1"/>
    </source>
</evidence>
<sequence>MHENTPNVPSATPSPLNYWWVNQRQFATSKLHCPKGKLTCASKDFGTRADQAKVSKAKKVVLALLPCSNVLNQQVVSMDVPARIVLFQGCLAALCQRHLALSDQAAVAKRRVSEMSYHSMYDIINK</sequence>
<reference evidence="1" key="1">
    <citation type="submission" date="2013-12" db="EMBL/GenBank/DDBJ databases">
        <title>The Genome Sequence of Aphanomyces astaci APO3.</title>
        <authorList>
            <consortium name="The Broad Institute Genomics Platform"/>
            <person name="Russ C."/>
            <person name="Tyler B."/>
            <person name="van West P."/>
            <person name="Dieguez-Uribeondo J."/>
            <person name="Young S.K."/>
            <person name="Zeng Q."/>
            <person name="Gargeya S."/>
            <person name="Fitzgerald M."/>
            <person name="Abouelleil A."/>
            <person name="Alvarado L."/>
            <person name="Chapman S.B."/>
            <person name="Gainer-Dewar J."/>
            <person name="Goldberg J."/>
            <person name="Griggs A."/>
            <person name="Gujja S."/>
            <person name="Hansen M."/>
            <person name="Howarth C."/>
            <person name="Imamovic A."/>
            <person name="Ireland A."/>
            <person name="Larimer J."/>
            <person name="McCowan C."/>
            <person name="Murphy C."/>
            <person name="Pearson M."/>
            <person name="Poon T.W."/>
            <person name="Priest M."/>
            <person name="Roberts A."/>
            <person name="Saif S."/>
            <person name="Shea T."/>
            <person name="Sykes S."/>
            <person name="Wortman J."/>
            <person name="Nusbaum C."/>
            <person name="Birren B."/>
        </authorList>
    </citation>
    <scope>NUCLEOTIDE SEQUENCE [LARGE SCALE GENOMIC DNA]</scope>
    <source>
        <strain evidence="1">APO3</strain>
    </source>
</reference>
<dbReference type="EMBL" id="KI913146">
    <property type="protein sequence ID" value="ETV73965.1"/>
    <property type="molecule type" value="Genomic_DNA"/>
</dbReference>
<dbReference type="GeneID" id="20813277"/>
<name>W4G2Q1_APHAT</name>
<gene>
    <name evidence="1" type="ORF">H257_11281</name>
</gene>
<dbReference type="AlphaFoldDB" id="W4G2Q1"/>
<dbReference type="RefSeq" id="XP_009836478.1">
    <property type="nucleotide sequence ID" value="XM_009838176.1"/>
</dbReference>
<protein>
    <submittedName>
        <fullName evidence="1">Uncharacterized protein</fullName>
    </submittedName>
</protein>
<dbReference type="VEuPathDB" id="FungiDB:H257_11281"/>
<organism evidence="1">
    <name type="scientific">Aphanomyces astaci</name>
    <name type="common">Crayfish plague agent</name>
    <dbReference type="NCBI Taxonomy" id="112090"/>
    <lineage>
        <taxon>Eukaryota</taxon>
        <taxon>Sar</taxon>
        <taxon>Stramenopiles</taxon>
        <taxon>Oomycota</taxon>
        <taxon>Saprolegniomycetes</taxon>
        <taxon>Saprolegniales</taxon>
        <taxon>Verrucalvaceae</taxon>
        <taxon>Aphanomyces</taxon>
    </lineage>
</organism>
<proteinExistence type="predicted"/>
<accession>W4G2Q1</accession>